<feature type="region of interest" description="Disordered" evidence="1">
    <location>
        <begin position="59"/>
        <end position="100"/>
    </location>
</feature>
<dbReference type="AlphaFoldDB" id="A0AAV6U311"/>
<feature type="region of interest" description="Disordered" evidence="1">
    <location>
        <begin position="22"/>
        <end position="45"/>
    </location>
</feature>
<proteinExistence type="predicted"/>
<feature type="compositionally biased region" description="Polar residues" evidence="1">
    <location>
        <begin position="22"/>
        <end position="38"/>
    </location>
</feature>
<gene>
    <name evidence="2" type="ORF">JTE90_020185</name>
</gene>
<keyword evidence="3" id="KW-1185">Reference proteome</keyword>
<feature type="compositionally biased region" description="Acidic residues" evidence="1">
    <location>
        <begin position="78"/>
        <end position="100"/>
    </location>
</feature>
<evidence type="ECO:0000256" key="1">
    <source>
        <dbReference type="SAM" id="MobiDB-lite"/>
    </source>
</evidence>
<evidence type="ECO:0000313" key="2">
    <source>
        <dbReference type="EMBL" id="KAG8177905.1"/>
    </source>
</evidence>
<sequence length="100" mass="11399">MKTSVMSYRASCERLNLLRQSSYGTSSSHQTRRGSSLDSCLLPSSAPARYTGVYRKAFSDRLMSPPPPRRARVVSFDLSDEEDDDEYEDFDYETDDEVRG</sequence>
<reference evidence="2 3" key="1">
    <citation type="journal article" date="2022" name="Nat. Ecol. Evol.">
        <title>A masculinizing supergene underlies an exaggerated male reproductive morph in a spider.</title>
        <authorList>
            <person name="Hendrickx F."/>
            <person name="De Corte Z."/>
            <person name="Sonet G."/>
            <person name="Van Belleghem S.M."/>
            <person name="Kostlbacher S."/>
            <person name="Vangestel C."/>
        </authorList>
    </citation>
    <scope>NUCLEOTIDE SEQUENCE [LARGE SCALE GENOMIC DNA]</scope>
    <source>
        <strain evidence="2">W744_W776</strain>
    </source>
</reference>
<name>A0AAV6U311_9ARAC</name>
<dbReference type="Proteomes" id="UP000827092">
    <property type="component" value="Unassembled WGS sequence"/>
</dbReference>
<evidence type="ECO:0000313" key="3">
    <source>
        <dbReference type="Proteomes" id="UP000827092"/>
    </source>
</evidence>
<accession>A0AAV6U311</accession>
<dbReference type="EMBL" id="JAFNEN010000737">
    <property type="protein sequence ID" value="KAG8177905.1"/>
    <property type="molecule type" value="Genomic_DNA"/>
</dbReference>
<comment type="caution">
    <text evidence="2">The sequence shown here is derived from an EMBL/GenBank/DDBJ whole genome shotgun (WGS) entry which is preliminary data.</text>
</comment>
<protein>
    <submittedName>
        <fullName evidence="2">Uncharacterized protein</fullName>
    </submittedName>
</protein>
<organism evidence="2 3">
    <name type="scientific">Oedothorax gibbosus</name>
    <dbReference type="NCBI Taxonomy" id="931172"/>
    <lineage>
        <taxon>Eukaryota</taxon>
        <taxon>Metazoa</taxon>
        <taxon>Ecdysozoa</taxon>
        <taxon>Arthropoda</taxon>
        <taxon>Chelicerata</taxon>
        <taxon>Arachnida</taxon>
        <taxon>Araneae</taxon>
        <taxon>Araneomorphae</taxon>
        <taxon>Entelegynae</taxon>
        <taxon>Araneoidea</taxon>
        <taxon>Linyphiidae</taxon>
        <taxon>Erigoninae</taxon>
        <taxon>Oedothorax</taxon>
    </lineage>
</organism>